<feature type="binding site" evidence="11">
    <location>
        <position position="215"/>
    </location>
    <ligand>
        <name>FMN</name>
        <dbReference type="ChEBI" id="CHEBI:58210"/>
    </ligand>
</feature>
<protein>
    <recommendedName>
        <fullName evidence="11">Isopentenyl-diphosphate delta-isomerase</fullName>
        <shortName evidence="11">IPP isomerase</shortName>
        <ecNumber evidence="11">5.3.3.2</ecNumber>
    </recommendedName>
    <alternativeName>
        <fullName evidence="11">Isopentenyl diphosphate:dimethylallyl diphosphate isomerase</fullName>
    </alternativeName>
    <alternativeName>
        <fullName evidence="11">Isopentenyl pyrophosphate isomerase</fullName>
    </alternativeName>
    <alternativeName>
        <fullName evidence="11">Type 2 isopentenyl diphosphate isomerase</fullName>
        <shortName evidence="11">IDI-2</shortName>
    </alternativeName>
</protein>
<comment type="cofactor">
    <cofactor evidence="11">
        <name>NADPH</name>
        <dbReference type="ChEBI" id="CHEBI:57783"/>
    </cofactor>
</comment>
<dbReference type="CDD" id="cd02811">
    <property type="entry name" value="IDI-2_FMN"/>
    <property type="match status" value="1"/>
</dbReference>
<dbReference type="Proteomes" id="UP000031397">
    <property type="component" value="Unassembled WGS sequence"/>
</dbReference>
<keyword evidence="2 11" id="KW-0963">Cytoplasm</keyword>
<evidence type="ECO:0000256" key="8">
    <source>
        <dbReference type="ARBA" id="ARBA00023229"/>
    </source>
</evidence>
<name>A0A0C1LZ80_9LACO</name>
<evidence type="ECO:0000256" key="3">
    <source>
        <dbReference type="ARBA" id="ARBA00022630"/>
    </source>
</evidence>
<dbReference type="GO" id="GO:0000287">
    <property type="term" value="F:magnesium ion binding"/>
    <property type="evidence" value="ECO:0007669"/>
    <property type="project" value="UniProtKB-UniRule"/>
</dbReference>
<organism evidence="13 14">
    <name type="scientific">Fructilactobacillus fructivorans</name>
    <dbReference type="NCBI Taxonomy" id="1614"/>
    <lineage>
        <taxon>Bacteria</taxon>
        <taxon>Bacillati</taxon>
        <taxon>Bacillota</taxon>
        <taxon>Bacilli</taxon>
        <taxon>Lactobacillales</taxon>
        <taxon>Lactobacillaceae</taxon>
        <taxon>Fructilactobacillus</taxon>
    </lineage>
</organism>
<feature type="binding site" evidence="11">
    <location>
        <position position="124"/>
    </location>
    <ligand>
        <name>FMN</name>
        <dbReference type="ChEBI" id="CHEBI:58210"/>
    </ligand>
</feature>
<comment type="similarity">
    <text evidence="11">Belongs to the IPP isomerase type 2 family.</text>
</comment>
<gene>
    <name evidence="11" type="primary">fni</name>
    <name evidence="13" type="ORF">LfDm3_0585</name>
</gene>
<feature type="binding site" evidence="11">
    <location>
        <begin position="281"/>
        <end position="282"/>
    </location>
    <ligand>
        <name>FMN</name>
        <dbReference type="ChEBI" id="CHEBI:58210"/>
    </ligand>
</feature>
<evidence type="ECO:0000313" key="14">
    <source>
        <dbReference type="Proteomes" id="UP000031397"/>
    </source>
</evidence>
<proteinExistence type="inferred from homology"/>
<comment type="caution">
    <text evidence="11">Lacks conserved residue(s) required for the propagation of feature annotation.</text>
</comment>
<comment type="subunit">
    <text evidence="10 11">Homooctamer. Dimer of tetramers.</text>
</comment>
<dbReference type="GO" id="GO:0005737">
    <property type="term" value="C:cytoplasm"/>
    <property type="evidence" value="ECO:0007669"/>
    <property type="project" value="UniProtKB-SubCell"/>
</dbReference>
<comment type="function">
    <text evidence="11">Involved in the biosynthesis of isoprenoids. Catalyzes the 1,3-allylic rearrangement of the homoallylic substrate isopentenyl (IPP) to its allylic isomer, dimethylallyl diphosphate (DMAPP).</text>
</comment>
<dbReference type="GO" id="GO:0070402">
    <property type="term" value="F:NADPH binding"/>
    <property type="evidence" value="ECO:0007669"/>
    <property type="project" value="UniProtKB-UniRule"/>
</dbReference>
<dbReference type="GO" id="GO:0008299">
    <property type="term" value="P:isoprenoid biosynthetic process"/>
    <property type="evidence" value="ECO:0007669"/>
    <property type="project" value="UniProtKB-UniRule"/>
</dbReference>
<dbReference type="NCBIfam" id="TIGR02151">
    <property type="entry name" value="IPP_isom_2"/>
    <property type="match status" value="1"/>
</dbReference>
<keyword evidence="4 11" id="KW-0288">FMN</keyword>
<dbReference type="EC" id="5.3.3.2" evidence="11"/>
<evidence type="ECO:0000256" key="5">
    <source>
        <dbReference type="ARBA" id="ARBA00022723"/>
    </source>
</evidence>
<comment type="caution">
    <text evidence="13">The sequence shown here is derived from an EMBL/GenBank/DDBJ whole genome shotgun (WGS) entry which is preliminary data.</text>
</comment>
<comment type="catalytic activity">
    <reaction evidence="11">
        <text>isopentenyl diphosphate = dimethylallyl diphosphate</text>
        <dbReference type="Rhea" id="RHEA:23284"/>
        <dbReference type="ChEBI" id="CHEBI:57623"/>
        <dbReference type="ChEBI" id="CHEBI:128769"/>
        <dbReference type="EC" id="5.3.3.2"/>
    </reaction>
</comment>
<dbReference type="GO" id="GO:0016491">
    <property type="term" value="F:oxidoreductase activity"/>
    <property type="evidence" value="ECO:0007669"/>
    <property type="project" value="InterPro"/>
</dbReference>
<evidence type="ECO:0000256" key="7">
    <source>
        <dbReference type="ARBA" id="ARBA00022857"/>
    </source>
</evidence>
<feature type="binding site" evidence="11">
    <location>
        <position position="155"/>
    </location>
    <ligand>
        <name>Mg(2+)</name>
        <dbReference type="ChEBI" id="CHEBI:18420"/>
    </ligand>
</feature>
<dbReference type="PATRIC" id="fig|1614.7.peg.573"/>
<evidence type="ECO:0000313" key="13">
    <source>
        <dbReference type="EMBL" id="KID42180.1"/>
    </source>
</evidence>
<evidence type="ECO:0000256" key="2">
    <source>
        <dbReference type="ARBA" id="ARBA00022490"/>
    </source>
</evidence>
<feature type="domain" description="FMN-dependent dehydrogenase" evidence="12">
    <location>
        <begin position="134"/>
        <end position="324"/>
    </location>
</feature>
<evidence type="ECO:0000256" key="9">
    <source>
        <dbReference type="ARBA" id="ARBA00023235"/>
    </source>
</evidence>
<feature type="binding site" evidence="11">
    <location>
        <begin position="65"/>
        <end position="67"/>
    </location>
    <ligand>
        <name>FMN</name>
        <dbReference type="ChEBI" id="CHEBI:58210"/>
    </ligand>
</feature>
<keyword evidence="7 11" id="KW-0521">NADP</keyword>
<comment type="cofactor">
    <cofactor evidence="11">
        <name>Mg(2+)</name>
        <dbReference type="ChEBI" id="CHEBI:18420"/>
    </cofactor>
</comment>
<sequence>MTSQQSHRKDEHVSIAKKFHHSNSLAGFDQVHFIPVTFPEMAIDDVDISTTVGDLSLSIPFYIEAMTGGSEYTKKLNSKLASISKKCGIAMASGSESVALREPQLTETFSIIRKQNPQGLIFANIGANASVNQAQRAINILHADALEIHVNSVQELIMPEGSRSFNWFTHLSDIKKQISIPVIIKEVGFGMSSTTIHSLYNLGIRYINVGGRGGTNFAQIENFRRHKKEMDYFNDWGLTTVESLFEAQKVPKMNIIATGGITNPMEIVKSLYLGADAVGIASQILVKLINDGEDATIEMINDWIIGIKTILTALGAHNINELRKRESVHSLELQNYLKQRK</sequence>
<keyword evidence="6 11" id="KW-0460">Magnesium</keyword>
<evidence type="ECO:0000259" key="12">
    <source>
        <dbReference type="Pfam" id="PF01070"/>
    </source>
</evidence>
<evidence type="ECO:0000256" key="11">
    <source>
        <dbReference type="HAMAP-Rule" id="MF_00354"/>
    </source>
</evidence>
<dbReference type="InterPro" id="IPR011179">
    <property type="entry name" value="IPdP_isomerase"/>
</dbReference>
<dbReference type="HAMAP" id="MF_00354">
    <property type="entry name" value="Idi_2"/>
    <property type="match status" value="1"/>
</dbReference>
<dbReference type="AlphaFoldDB" id="A0A0C1LZ80"/>
<evidence type="ECO:0000256" key="4">
    <source>
        <dbReference type="ARBA" id="ARBA00022643"/>
    </source>
</evidence>
<dbReference type="PIRSF" id="PIRSF003314">
    <property type="entry name" value="IPP_isomerase"/>
    <property type="match status" value="1"/>
</dbReference>
<dbReference type="OrthoDB" id="9795032at2"/>
<dbReference type="GeneID" id="74913271"/>
<dbReference type="GO" id="GO:0004452">
    <property type="term" value="F:isopentenyl-diphosphate delta-isomerase activity"/>
    <property type="evidence" value="ECO:0007669"/>
    <property type="project" value="UniProtKB-UniRule"/>
</dbReference>
<evidence type="ECO:0000256" key="10">
    <source>
        <dbReference type="ARBA" id="ARBA00025810"/>
    </source>
</evidence>
<dbReference type="PANTHER" id="PTHR43665:SF1">
    <property type="entry name" value="ISOPENTENYL-DIPHOSPHATE DELTA-ISOMERASE"/>
    <property type="match status" value="1"/>
</dbReference>
<keyword evidence="3 11" id="KW-0285">Flavoprotein</keyword>
<dbReference type="SUPFAM" id="SSF51395">
    <property type="entry name" value="FMN-linked oxidoreductases"/>
    <property type="match status" value="1"/>
</dbReference>
<keyword evidence="14" id="KW-1185">Reference proteome</keyword>
<dbReference type="InterPro" id="IPR000262">
    <property type="entry name" value="FMN-dep_DH"/>
</dbReference>
<evidence type="ECO:0000256" key="6">
    <source>
        <dbReference type="ARBA" id="ARBA00022842"/>
    </source>
</evidence>
<dbReference type="EMBL" id="JOJZ01000010">
    <property type="protein sequence ID" value="KID42180.1"/>
    <property type="molecule type" value="Genomic_DNA"/>
</dbReference>
<feature type="binding site" evidence="11">
    <location>
        <position position="185"/>
    </location>
    <ligand>
        <name>FMN</name>
        <dbReference type="ChEBI" id="CHEBI:58210"/>
    </ligand>
</feature>
<dbReference type="GO" id="GO:0010181">
    <property type="term" value="F:FMN binding"/>
    <property type="evidence" value="ECO:0007669"/>
    <property type="project" value="UniProtKB-UniRule"/>
</dbReference>
<dbReference type="RefSeq" id="WP_039143993.1">
    <property type="nucleotide sequence ID" value="NZ_JOJZ01000010.1"/>
</dbReference>
<feature type="binding site" evidence="11">
    <location>
        <begin position="8"/>
        <end position="9"/>
    </location>
    <ligand>
        <name>substrate</name>
    </ligand>
</feature>
<accession>A0A0C1LZ80</accession>
<reference evidence="13 14" key="1">
    <citation type="submission" date="2014-06" db="EMBL/GenBank/DDBJ databases">
        <title>Functional and comparative genomic analyses of the Drosophila gut microbiota identify candidate symbiosis factors.</title>
        <authorList>
            <person name="Newell P.D."/>
            <person name="Chaston J.M."/>
            <person name="Douglas A.E."/>
        </authorList>
    </citation>
    <scope>NUCLEOTIDE SEQUENCE [LARGE SCALE GENOMIC DNA]</scope>
    <source>
        <strain evidence="13 14">DmCS_002</strain>
    </source>
</reference>
<dbReference type="InterPro" id="IPR013785">
    <property type="entry name" value="Aldolase_TIM"/>
</dbReference>
<dbReference type="Pfam" id="PF01070">
    <property type="entry name" value="FMN_dh"/>
    <property type="match status" value="1"/>
</dbReference>
<feature type="binding site" evidence="11">
    <location>
        <position position="95"/>
    </location>
    <ligand>
        <name>FMN</name>
        <dbReference type="ChEBI" id="CHEBI:58210"/>
    </ligand>
</feature>
<keyword evidence="8 11" id="KW-0414">Isoprene biosynthesis</keyword>
<dbReference type="Gene3D" id="3.20.20.70">
    <property type="entry name" value="Aldolase class I"/>
    <property type="match status" value="1"/>
</dbReference>
<keyword evidence="9 11" id="KW-0413">Isomerase</keyword>
<dbReference type="PANTHER" id="PTHR43665">
    <property type="entry name" value="ISOPENTENYL-DIPHOSPHATE DELTA-ISOMERASE"/>
    <property type="match status" value="1"/>
</dbReference>
<evidence type="ECO:0000256" key="1">
    <source>
        <dbReference type="ARBA" id="ARBA00001917"/>
    </source>
</evidence>
<keyword evidence="5 11" id="KW-0479">Metal-binding</keyword>
<feature type="binding site" evidence="11">
    <location>
        <position position="154"/>
    </location>
    <ligand>
        <name>substrate</name>
    </ligand>
</feature>
<comment type="subcellular location">
    <subcellularLocation>
        <location evidence="11">Cytoplasm</location>
    </subcellularLocation>
</comment>
<comment type="cofactor">
    <cofactor evidence="1 11">
        <name>FMN</name>
        <dbReference type="ChEBI" id="CHEBI:58210"/>
    </cofactor>
</comment>